<sequence>MRRIFAVFLALGLLAPMFGASQAGAPPRQNLIDGLFQKLGQAEDPESAAQLRAMIGALWSHSGSPTADLLMARAETALRAQKAEIAAKLLDRVVTLYPDWGQAWRRRAQSAVEDGDREAAMLDLSRALSIEPRDFLAMRQLSELLRESRKAEALDLLRRAAELDPQDKVLAREVEALSREVEGRGI</sequence>
<dbReference type="PROSITE" id="PS50005">
    <property type="entry name" value="TPR"/>
    <property type="match status" value="1"/>
</dbReference>
<protein>
    <submittedName>
        <fullName evidence="3">Uncharacterized protein</fullName>
    </submittedName>
</protein>
<dbReference type="RefSeq" id="WP_155446174.1">
    <property type="nucleotide sequence ID" value="NZ_JAOQNR010000009.1"/>
</dbReference>
<dbReference type="InterPro" id="IPR011990">
    <property type="entry name" value="TPR-like_helical_dom_sf"/>
</dbReference>
<keyword evidence="2" id="KW-0732">Signal</keyword>
<evidence type="ECO:0000313" key="3">
    <source>
        <dbReference type="EMBL" id="MTV31490.1"/>
    </source>
</evidence>
<keyword evidence="1" id="KW-0802">TPR repeat</keyword>
<evidence type="ECO:0000256" key="2">
    <source>
        <dbReference type="SAM" id="SignalP"/>
    </source>
</evidence>
<accession>A0A6N8DLU1</accession>
<evidence type="ECO:0000313" key="4">
    <source>
        <dbReference type="Proteomes" id="UP000439113"/>
    </source>
</evidence>
<dbReference type="Proteomes" id="UP000439113">
    <property type="component" value="Unassembled WGS sequence"/>
</dbReference>
<dbReference type="AlphaFoldDB" id="A0A6N8DLU1"/>
<dbReference type="SUPFAM" id="SSF48452">
    <property type="entry name" value="TPR-like"/>
    <property type="match status" value="1"/>
</dbReference>
<evidence type="ECO:0000256" key="1">
    <source>
        <dbReference type="PROSITE-ProRule" id="PRU00339"/>
    </source>
</evidence>
<name>A0A6N8DLU1_RHOAC</name>
<dbReference type="Gene3D" id="1.25.40.10">
    <property type="entry name" value="Tetratricopeptide repeat domain"/>
    <property type="match status" value="1"/>
</dbReference>
<organism evidence="3 4">
    <name type="scientific">Rhodoblastus acidophilus</name>
    <name type="common">Rhodopseudomonas acidophila</name>
    <dbReference type="NCBI Taxonomy" id="1074"/>
    <lineage>
        <taxon>Bacteria</taxon>
        <taxon>Pseudomonadati</taxon>
        <taxon>Pseudomonadota</taxon>
        <taxon>Alphaproteobacteria</taxon>
        <taxon>Hyphomicrobiales</taxon>
        <taxon>Rhodoblastaceae</taxon>
        <taxon>Rhodoblastus</taxon>
    </lineage>
</organism>
<comment type="caution">
    <text evidence="3">The sequence shown here is derived from an EMBL/GenBank/DDBJ whole genome shotgun (WGS) entry which is preliminary data.</text>
</comment>
<gene>
    <name evidence="3" type="ORF">GJ654_10830</name>
</gene>
<reference evidence="3 4" key="1">
    <citation type="submission" date="2019-11" db="EMBL/GenBank/DDBJ databases">
        <title>Whole-genome sequence of a Rhodoblastus acidophilus DSM 142.</title>
        <authorList>
            <person name="Kyndt J.A."/>
            <person name="Meyer T.E."/>
        </authorList>
    </citation>
    <scope>NUCLEOTIDE SEQUENCE [LARGE SCALE GENOMIC DNA]</scope>
    <source>
        <strain evidence="3 4">DSM 142</strain>
    </source>
</reference>
<dbReference type="EMBL" id="WNKS01000008">
    <property type="protein sequence ID" value="MTV31490.1"/>
    <property type="molecule type" value="Genomic_DNA"/>
</dbReference>
<proteinExistence type="predicted"/>
<feature type="repeat" description="TPR" evidence="1">
    <location>
        <begin position="101"/>
        <end position="134"/>
    </location>
</feature>
<dbReference type="InterPro" id="IPR019734">
    <property type="entry name" value="TPR_rpt"/>
</dbReference>
<feature type="signal peptide" evidence="2">
    <location>
        <begin position="1"/>
        <end position="25"/>
    </location>
</feature>
<feature type="chain" id="PRO_5027109313" evidence="2">
    <location>
        <begin position="26"/>
        <end position="186"/>
    </location>
</feature>
<dbReference type="OrthoDB" id="9815010at2"/>